<reference evidence="4" key="1">
    <citation type="journal article" date="2021" name="PeerJ">
        <title>Extensive microbial diversity within the chicken gut microbiome revealed by metagenomics and culture.</title>
        <authorList>
            <person name="Gilroy R."/>
            <person name="Ravi A."/>
            <person name="Getino M."/>
            <person name="Pursley I."/>
            <person name="Horton D.L."/>
            <person name="Alikhan N.F."/>
            <person name="Baker D."/>
            <person name="Gharbi K."/>
            <person name="Hall N."/>
            <person name="Watson M."/>
            <person name="Adriaenssens E.M."/>
            <person name="Foster-Nyarko E."/>
            <person name="Jarju S."/>
            <person name="Secka A."/>
            <person name="Antonio M."/>
            <person name="Oren A."/>
            <person name="Chaudhuri R.R."/>
            <person name="La Ragione R."/>
            <person name="Hildebrand F."/>
            <person name="Pallen M.J."/>
        </authorList>
    </citation>
    <scope>NUCLEOTIDE SEQUENCE</scope>
    <source>
        <strain evidence="4">1068</strain>
    </source>
</reference>
<organism evidence="4 5">
    <name type="scientific">Candidatus Blautia pullicola</name>
    <dbReference type="NCBI Taxonomy" id="2838498"/>
    <lineage>
        <taxon>Bacteria</taxon>
        <taxon>Bacillati</taxon>
        <taxon>Bacillota</taxon>
        <taxon>Clostridia</taxon>
        <taxon>Lachnospirales</taxon>
        <taxon>Lachnospiraceae</taxon>
        <taxon>Blautia</taxon>
    </lineage>
</organism>
<dbReference type="InterPro" id="IPR027980">
    <property type="entry name" value="RACo_C"/>
</dbReference>
<dbReference type="PANTHER" id="PTHR42895">
    <property type="entry name" value="IRON-SULFUR CLUSTER-BINDING PROTEIN-RELATED"/>
    <property type="match status" value="1"/>
</dbReference>
<feature type="domain" description="RACo-like middle region" evidence="3">
    <location>
        <begin position="97"/>
        <end position="257"/>
    </location>
</feature>
<dbReference type="Pfam" id="PF17651">
    <property type="entry name" value="Raco_middle"/>
    <property type="match status" value="1"/>
</dbReference>
<evidence type="ECO:0000259" key="3">
    <source>
        <dbReference type="Pfam" id="PF17651"/>
    </source>
</evidence>
<dbReference type="InterPro" id="IPR052911">
    <property type="entry name" value="Corrinoid_activation_enz"/>
</dbReference>
<dbReference type="InterPro" id="IPR042259">
    <property type="entry name" value="Raco-like_middle_sf"/>
</dbReference>
<evidence type="ECO:0000313" key="4">
    <source>
        <dbReference type="EMBL" id="HIZ65722.1"/>
    </source>
</evidence>
<sequence length="519" mass="57570">MEIQREIRNQKTVDGWSRKLYMELPFPTDQDYVSDQERILRALDQELGQVTFSLEALQKLYPLCQEAGWKVTLLLVWNGSAWVLEDIEAGDCREKHYGLCADLGSTTIAAELVDMNTGRVLGTKSVFNRQIPFGEDILTRIFYAKDNPERREEIRKATIDSLLEVIYLLGKEQGIRPEDCASLIIAGNTTMIHFLLGLDGFCVFSSPYAVHTLKPDCIRAKDMGLPVKGYVYCYPGLANYLGGDIISGLAYTELYKQEELGVFLDIGTNGELVVGNKDFLVAGAGAAGPALEGGVVKTGMRAEKGAVDQVLIQQGKVQVHVIGEGKAQGICGSGIVDLLAQMFLNGWMDMRGKLVQEASPQIAKVGEELGAEYAPGLFFWESDVQEFLRTKAAAATMVEYMLQEVGLNLQDIGKFYVAGAFGTHINKESGITLGLYPDIPRENIILPGNTSLLGARKLLLLRQIKEELQQVLEKMVYIQFGAVDNFLHLMEGARVIPHIDYSRYPSVVEELKKRGRWNV</sequence>
<comment type="caution">
    <text evidence="4">The sequence shown here is derived from an EMBL/GenBank/DDBJ whole genome shotgun (WGS) entry which is preliminary data.</text>
</comment>
<dbReference type="PANTHER" id="PTHR42895:SF1">
    <property type="entry name" value="IRON-SULFUR CLUSTER PROTEIN"/>
    <property type="match status" value="1"/>
</dbReference>
<dbReference type="Pfam" id="PF14574">
    <property type="entry name" value="RACo_C_ter"/>
    <property type="match status" value="1"/>
</dbReference>
<dbReference type="Gene3D" id="3.30.420.480">
    <property type="entry name" value="Domain of unknown function (DUF4445)"/>
    <property type="match status" value="1"/>
</dbReference>
<dbReference type="Gene3D" id="3.10.20.880">
    <property type="match status" value="1"/>
</dbReference>
<feature type="domain" description="RACo C-terminal" evidence="1">
    <location>
        <begin position="260"/>
        <end position="507"/>
    </location>
</feature>
<gene>
    <name evidence="4" type="ORF">H9809_07475</name>
</gene>
<evidence type="ECO:0000259" key="1">
    <source>
        <dbReference type="Pfam" id="PF14574"/>
    </source>
</evidence>
<reference evidence="4" key="2">
    <citation type="submission" date="2021-04" db="EMBL/GenBank/DDBJ databases">
        <authorList>
            <person name="Gilroy R."/>
        </authorList>
    </citation>
    <scope>NUCLEOTIDE SEQUENCE</scope>
    <source>
        <strain evidence="4">1068</strain>
    </source>
</reference>
<feature type="domain" description="RACo linker region" evidence="2">
    <location>
        <begin position="17"/>
        <end position="92"/>
    </location>
</feature>
<accession>A0A9D2JT85</accession>
<dbReference type="InterPro" id="IPR041414">
    <property type="entry name" value="Raco-like_middle"/>
</dbReference>
<evidence type="ECO:0000313" key="5">
    <source>
        <dbReference type="Proteomes" id="UP000824056"/>
    </source>
</evidence>
<name>A0A9D2JT85_9FIRM</name>
<dbReference type="Proteomes" id="UP000824056">
    <property type="component" value="Unassembled WGS sequence"/>
</dbReference>
<evidence type="ECO:0000259" key="2">
    <source>
        <dbReference type="Pfam" id="PF17650"/>
    </source>
</evidence>
<dbReference type="AlphaFoldDB" id="A0A9D2JT85"/>
<dbReference type="InterPro" id="IPR040506">
    <property type="entry name" value="RACo_linker"/>
</dbReference>
<protein>
    <submittedName>
        <fullName evidence="4">DUF4445 domain-containing protein</fullName>
    </submittedName>
</protein>
<dbReference type="EMBL" id="DXBG01000174">
    <property type="protein sequence ID" value="HIZ65722.1"/>
    <property type="molecule type" value="Genomic_DNA"/>
</dbReference>
<proteinExistence type="predicted"/>
<dbReference type="Pfam" id="PF17650">
    <property type="entry name" value="RACo_linker"/>
    <property type="match status" value="1"/>
</dbReference>